<dbReference type="Pfam" id="PF25917">
    <property type="entry name" value="BSH_RND"/>
    <property type="match status" value="1"/>
</dbReference>
<name>A0AAE3CJE2_9PROT</name>
<dbReference type="Pfam" id="PF25876">
    <property type="entry name" value="HH_MFP_RND"/>
    <property type="match status" value="1"/>
</dbReference>
<reference evidence="8" key="1">
    <citation type="journal article" date="2021" name="ISME J.">
        <title>Genomic evolution of the class Acidithiobacillia: deep-branching Proteobacteria living in extreme acidic conditions.</title>
        <authorList>
            <person name="Moya-Beltran A."/>
            <person name="Beard S."/>
            <person name="Rojas-Villalobos C."/>
            <person name="Issotta F."/>
            <person name="Gallardo Y."/>
            <person name="Ulloa R."/>
            <person name="Giaveno A."/>
            <person name="Degli Esposti M."/>
            <person name="Johnson D.B."/>
            <person name="Quatrini R."/>
        </authorList>
    </citation>
    <scope>NUCLEOTIDE SEQUENCE</scope>
    <source>
        <strain evidence="8">VAN18-1</strain>
    </source>
</reference>
<evidence type="ECO:0000256" key="3">
    <source>
        <dbReference type="ARBA" id="ARBA00022448"/>
    </source>
</evidence>
<keyword evidence="3" id="KW-0813">Transport</keyword>
<dbReference type="InterPro" id="IPR058627">
    <property type="entry name" value="MdtA-like_C"/>
</dbReference>
<protein>
    <submittedName>
        <fullName evidence="8">Efflux RND transporter periplasmic adaptor subunit</fullName>
    </submittedName>
</protein>
<feature type="domain" description="Multidrug resistance protein MdtA-like C-terminal permuted SH3" evidence="7">
    <location>
        <begin position="281"/>
        <end position="345"/>
    </location>
</feature>
<feature type="domain" description="CusB-like beta-barrel" evidence="6">
    <location>
        <begin position="202"/>
        <end position="274"/>
    </location>
</feature>
<evidence type="ECO:0000256" key="2">
    <source>
        <dbReference type="ARBA" id="ARBA00009477"/>
    </source>
</evidence>
<evidence type="ECO:0000259" key="4">
    <source>
        <dbReference type="Pfam" id="PF25876"/>
    </source>
</evidence>
<dbReference type="GO" id="GO:0015562">
    <property type="term" value="F:efflux transmembrane transporter activity"/>
    <property type="evidence" value="ECO:0007669"/>
    <property type="project" value="TreeGrafter"/>
</dbReference>
<dbReference type="NCBIfam" id="TIGR01730">
    <property type="entry name" value="RND_mfp"/>
    <property type="match status" value="1"/>
</dbReference>
<proteinExistence type="inferred from homology"/>
<evidence type="ECO:0000313" key="9">
    <source>
        <dbReference type="Proteomes" id="UP001197378"/>
    </source>
</evidence>
<dbReference type="Gene3D" id="1.10.287.470">
    <property type="entry name" value="Helix hairpin bin"/>
    <property type="match status" value="1"/>
</dbReference>
<sequence>MKKAYAIVIIGLVLLFGGIFGFKAFVNQMIAKAIANAPKPVSSVSATKVQEREWHPELQAVASLNAIQGTELSTQIAGNVTAIHFHSGSMVQAGQLLVQIDNSNQLAQLRVDRANLHLAEVNLKRTQTLIADKAASQAQLDQAQATYAVDQATLQNDEATLHKLAITAPFSGHIGIRKVNVGQYVTPGTAIADLQSWDPLYVDFTLPQSDLPELQVGTPVQFRSDATGDQTFTGKITALGSAINAQTRQVEVQATLNNPKAVLRPGMFGNVTVVRNVTQKVLTVPVAAITYNTYGNFVYLIENKTVDGKKTQVAVQRVVQTGEERDGQVAISKGLKAGELVVTAGQVKLTNGALVSVAAAH</sequence>
<dbReference type="SUPFAM" id="SSF111369">
    <property type="entry name" value="HlyD-like secretion proteins"/>
    <property type="match status" value="1"/>
</dbReference>
<dbReference type="Gene3D" id="2.40.50.100">
    <property type="match status" value="1"/>
</dbReference>
<evidence type="ECO:0000259" key="7">
    <source>
        <dbReference type="Pfam" id="PF25967"/>
    </source>
</evidence>
<dbReference type="InterPro" id="IPR058624">
    <property type="entry name" value="MdtA-like_HH"/>
</dbReference>
<accession>A0AAE3CJE2</accession>
<dbReference type="AlphaFoldDB" id="A0AAE3CJE2"/>
<evidence type="ECO:0000259" key="5">
    <source>
        <dbReference type="Pfam" id="PF25917"/>
    </source>
</evidence>
<dbReference type="Pfam" id="PF25954">
    <property type="entry name" value="Beta-barrel_RND_2"/>
    <property type="match status" value="1"/>
</dbReference>
<dbReference type="GO" id="GO:1990281">
    <property type="term" value="C:efflux pump complex"/>
    <property type="evidence" value="ECO:0007669"/>
    <property type="project" value="TreeGrafter"/>
</dbReference>
<comment type="caution">
    <text evidence="8">The sequence shown here is derived from an EMBL/GenBank/DDBJ whole genome shotgun (WGS) entry which is preliminary data.</text>
</comment>
<dbReference type="Gene3D" id="2.40.420.20">
    <property type="match status" value="1"/>
</dbReference>
<comment type="subcellular location">
    <subcellularLocation>
        <location evidence="1">Cell envelope</location>
    </subcellularLocation>
</comment>
<evidence type="ECO:0000256" key="1">
    <source>
        <dbReference type="ARBA" id="ARBA00004196"/>
    </source>
</evidence>
<gene>
    <name evidence="8" type="ORF">HFQ13_05445</name>
</gene>
<evidence type="ECO:0000313" key="8">
    <source>
        <dbReference type="EMBL" id="MBU2787654.1"/>
    </source>
</evidence>
<dbReference type="Pfam" id="PF25967">
    <property type="entry name" value="RND-MFP_C"/>
    <property type="match status" value="1"/>
</dbReference>
<organism evidence="8 9">
    <name type="scientific">Igneacidithiobacillus copahuensis</name>
    <dbReference type="NCBI Taxonomy" id="2724909"/>
    <lineage>
        <taxon>Bacteria</taxon>
        <taxon>Pseudomonadati</taxon>
        <taxon>Pseudomonadota</taxon>
        <taxon>Acidithiobacillia</taxon>
        <taxon>Acidithiobacillales</taxon>
        <taxon>Acidithiobacillaceae</taxon>
        <taxon>Igneacidithiobacillus</taxon>
    </lineage>
</organism>
<dbReference type="FunFam" id="2.40.30.170:FF:000010">
    <property type="entry name" value="Efflux RND transporter periplasmic adaptor subunit"/>
    <property type="match status" value="1"/>
</dbReference>
<dbReference type="InterPro" id="IPR006143">
    <property type="entry name" value="RND_pump_MFP"/>
</dbReference>
<feature type="domain" description="Multidrug resistance protein MdtA-like barrel-sandwich hybrid" evidence="5">
    <location>
        <begin position="71"/>
        <end position="190"/>
    </location>
</feature>
<evidence type="ECO:0000259" key="6">
    <source>
        <dbReference type="Pfam" id="PF25954"/>
    </source>
</evidence>
<dbReference type="PANTHER" id="PTHR30469">
    <property type="entry name" value="MULTIDRUG RESISTANCE PROTEIN MDTA"/>
    <property type="match status" value="1"/>
</dbReference>
<dbReference type="EMBL" id="JAAXYO010000051">
    <property type="protein sequence ID" value="MBU2787654.1"/>
    <property type="molecule type" value="Genomic_DNA"/>
</dbReference>
<feature type="domain" description="Multidrug resistance protein MdtA-like alpha-helical hairpin" evidence="4">
    <location>
        <begin position="106"/>
        <end position="162"/>
    </location>
</feature>
<keyword evidence="9" id="KW-1185">Reference proteome</keyword>
<dbReference type="InterPro" id="IPR058625">
    <property type="entry name" value="MdtA-like_BSH"/>
</dbReference>
<dbReference type="InterPro" id="IPR058792">
    <property type="entry name" value="Beta-barrel_RND_2"/>
</dbReference>
<comment type="similarity">
    <text evidence="2">Belongs to the membrane fusion protein (MFP) (TC 8.A.1) family.</text>
</comment>
<dbReference type="Gene3D" id="2.40.30.170">
    <property type="match status" value="1"/>
</dbReference>
<dbReference type="RefSeq" id="WP_215872823.1">
    <property type="nucleotide sequence ID" value="NZ_JAAXYO010000051.1"/>
</dbReference>
<dbReference type="Proteomes" id="UP001197378">
    <property type="component" value="Unassembled WGS sequence"/>
</dbReference>
<dbReference type="PANTHER" id="PTHR30469:SF11">
    <property type="entry name" value="BLL4320 PROTEIN"/>
    <property type="match status" value="1"/>
</dbReference>